<dbReference type="EMBL" id="JABCKY010000008">
    <property type="protein sequence ID" value="NMT65143.1"/>
    <property type="molecule type" value="Genomic_DNA"/>
</dbReference>
<comment type="cofactor">
    <cofactor evidence="1">
        <name>[3Fe-4S] cluster</name>
        <dbReference type="ChEBI" id="CHEBI:21137"/>
    </cofactor>
</comment>
<evidence type="ECO:0000256" key="22">
    <source>
        <dbReference type="ARBA" id="ARBA00066269"/>
    </source>
</evidence>
<dbReference type="EC" id="1.3.5.1" evidence="6"/>
<dbReference type="InterPro" id="IPR017896">
    <property type="entry name" value="4Fe4S_Fe-S-bd"/>
</dbReference>
<feature type="region of interest" description="Disordered" evidence="23">
    <location>
        <begin position="145"/>
        <end position="164"/>
    </location>
</feature>
<protein>
    <recommendedName>
        <fullName evidence="6">succinate dehydrogenase</fullName>
        <ecNumber evidence="6">1.3.5.1</ecNumber>
    </recommendedName>
</protein>
<dbReference type="GO" id="GO:0008177">
    <property type="term" value="F:succinate dehydrogenase (quinone) activity"/>
    <property type="evidence" value="ECO:0007669"/>
    <property type="project" value="UniProtKB-EC"/>
</dbReference>
<evidence type="ECO:0000256" key="20">
    <source>
        <dbReference type="ARBA" id="ARBA00034078"/>
    </source>
</evidence>
<keyword evidence="7" id="KW-0813">Transport</keyword>
<comment type="cofactor">
    <cofactor evidence="20">
        <name>[2Fe-2S] cluster</name>
        <dbReference type="ChEBI" id="CHEBI:190135"/>
    </cofactor>
</comment>
<evidence type="ECO:0000256" key="16">
    <source>
        <dbReference type="ARBA" id="ARBA00023004"/>
    </source>
</evidence>
<dbReference type="InterPro" id="IPR036010">
    <property type="entry name" value="2Fe-2S_ferredoxin-like_sf"/>
</dbReference>
<evidence type="ECO:0000256" key="14">
    <source>
        <dbReference type="ARBA" id="ARBA00022982"/>
    </source>
</evidence>
<keyword evidence="16" id="KW-0408">Iron</keyword>
<dbReference type="Pfam" id="PF13085">
    <property type="entry name" value="Fer2_3"/>
    <property type="match status" value="1"/>
</dbReference>
<dbReference type="PANTHER" id="PTHR43551:SF2">
    <property type="entry name" value="FUMARATE REDUCTASE IRON-SULFUR SUBUNIT"/>
    <property type="match status" value="1"/>
</dbReference>
<keyword evidence="14" id="KW-0249">Electron transport</keyword>
<evidence type="ECO:0000256" key="15">
    <source>
        <dbReference type="ARBA" id="ARBA00023002"/>
    </source>
</evidence>
<dbReference type="GO" id="GO:0005886">
    <property type="term" value="C:plasma membrane"/>
    <property type="evidence" value="ECO:0007669"/>
    <property type="project" value="UniProtKB-SubCell"/>
</dbReference>
<comment type="cofactor">
    <cofactor evidence="2">
        <name>[4Fe-4S] cluster</name>
        <dbReference type="ChEBI" id="CHEBI:49883"/>
    </cofactor>
</comment>
<dbReference type="RefSeq" id="WP_135955658.1">
    <property type="nucleotide sequence ID" value="NZ_JABCKY010000008.1"/>
</dbReference>
<dbReference type="PROSITE" id="PS00197">
    <property type="entry name" value="2FE2S_FER_1"/>
    <property type="match status" value="1"/>
</dbReference>
<keyword evidence="15" id="KW-0560">Oxidoreductase</keyword>
<dbReference type="NCBIfam" id="TIGR00384">
    <property type="entry name" value="dhsB"/>
    <property type="match status" value="1"/>
</dbReference>
<gene>
    <name evidence="25" type="ORF">HIU99_16290</name>
</gene>
<dbReference type="Proteomes" id="UP000567186">
    <property type="component" value="Unassembled WGS sequence"/>
</dbReference>
<evidence type="ECO:0000256" key="2">
    <source>
        <dbReference type="ARBA" id="ARBA00001966"/>
    </source>
</evidence>
<dbReference type="GO" id="GO:0009061">
    <property type="term" value="P:anaerobic respiration"/>
    <property type="evidence" value="ECO:0007669"/>
    <property type="project" value="TreeGrafter"/>
</dbReference>
<feature type="domain" description="4Fe-4S ferredoxin-type" evidence="24">
    <location>
        <begin position="170"/>
        <end position="200"/>
    </location>
</feature>
<keyword evidence="13" id="KW-0479">Metal-binding</keyword>
<comment type="catalytic activity">
    <reaction evidence="21">
        <text>a quinone + succinate = fumarate + a quinol</text>
        <dbReference type="Rhea" id="RHEA:40523"/>
        <dbReference type="ChEBI" id="CHEBI:24646"/>
        <dbReference type="ChEBI" id="CHEBI:29806"/>
        <dbReference type="ChEBI" id="CHEBI:30031"/>
        <dbReference type="ChEBI" id="CHEBI:132124"/>
        <dbReference type="EC" id="1.3.5.1"/>
    </reaction>
</comment>
<dbReference type="InterPro" id="IPR004489">
    <property type="entry name" value="Succ_DH/fum_Rdtase_Fe-S"/>
</dbReference>
<dbReference type="InterPro" id="IPR017900">
    <property type="entry name" value="4Fe4S_Fe_S_CS"/>
</dbReference>
<name>A0A7Y0RF95_9GAMM</name>
<keyword evidence="26" id="KW-1185">Reference proteome</keyword>
<evidence type="ECO:0000256" key="19">
    <source>
        <dbReference type="ARBA" id="ARBA00023291"/>
    </source>
</evidence>
<dbReference type="GO" id="GO:0046872">
    <property type="term" value="F:metal ion binding"/>
    <property type="evidence" value="ECO:0007669"/>
    <property type="project" value="UniProtKB-KW"/>
</dbReference>
<dbReference type="Gene3D" id="3.10.20.30">
    <property type="match status" value="1"/>
</dbReference>
<evidence type="ECO:0000259" key="24">
    <source>
        <dbReference type="PROSITE" id="PS51379"/>
    </source>
</evidence>
<keyword evidence="8" id="KW-1003">Cell membrane</keyword>
<dbReference type="FunFam" id="1.10.1060.10:FF:000003">
    <property type="entry name" value="Succinate dehydrogenase iron-sulfur subunit"/>
    <property type="match status" value="1"/>
</dbReference>
<evidence type="ECO:0000256" key="21">
    <source>
        <dbReference type="ARBA" id="ARBA00049220"/>
    </source>
</evidence>
<dbReference type="InterPro" id="IPR009051">
    <property type="entry name" value="Helical_ferredxn"/>
</dbReference>
<keyword evidence="17" id="KW-0411">Iron-sulfur</keyword>
<dbReference type="AlphaFoldDB" id="A0A7Y0RF95"/>
<evidence type="ECO:0000256" key="11">
    <source>
        <dbReference type="ARBA" id="ARBA00022532"/>
    </source>
</evidence>
<dbReference type="GO" id="GO:0009055">
    <property type="term" value="F:electron transfer activity"/>
    <property type="evidence" value="ECO:0007669"/>
    <property type="project" value="InterPro"/>
</dbReference>
<dbReference type="InterPro" id="IPR006058">
    <property type="entry name" value="2Fe2S_fd_BS"/>
</dbReference>
<evidence type="ECO:0000256" key="10">
    <source>
        <dbReference type="ARBA" id="ARBA00022519"/>
    </source>
</evidence>
<dbReference type="InterPro" id="IPR025192">
    <property type="entry name" value="Succ_DH/fum_Rdtase_N"/>
</dbReference>
<comment type="similarity">
    <text evidence="5">Belongs to the succinate dehydrogenase/fumarate reductase iron-sulfur protein family.</text>
</comment>
<evidence type="ECO:0000256" key="13">
    <source>
        <dbReference type="ARBA" id="ARBA00022723"/>
    </source>
</evidence>
<sequence>MTIPATDNTSETAPSKSEAGITLEILRYIPGTHSEPTFQRFEIPYVEDWSMLDALGYIKDELDSSLSYRWSCRMAVCGSCGMMFDGVPKLACETFLRDYYPRPIRVEPLENFGIERDLVIDQEPFLEKLESVKPYIIDAMANAPSGKPGAPAGHERETIQAGENRQTPKELALFDQYSMCINCLLCYSACPQFGLNPAFLGPAAISLAHRYNQDNRDQGNADRAPALNEEDGVWSCTFVGYCSEVCPKSVDPASAIQQEKVRGATDWALSWLLPKGAR</sequence>
<dbReference type="GO" id="GO:0051537">
    <property type="term" value="F:2 iron, 2 sulfur cluster binding"/>
    <property type="evidence" value="ECO:0007669"/>
    <property type="project" value="UniProtKB-KW"/>
</dbReference>
<evidence type="ECO:0000256" key="8">
    <source>
        <dbReference type="ARBA" id="ARBA00022475"/>
    </source>
</evidence>
<keyword evidence="19" id="KW-0003">3Fe-4S</keyword>
<dbReference type="Pfam" id="PF13237">
    <property type="entry name" value="Fer4_10"/>
    <property type="match status" value="1"/>
</dbReference>
<evidence type="ECO:0000313" key="26">
    <source>
        <dbReference type="Proteomes" id="UP000567186"/>
    </source>
</evidence>
<keyword evidence="9" id="KW-0004">4Fe-4S</keyword>
<keyword evidence="11" id="KW-0816">Tricarboxylic acid cycle</keyword>
<evidence type="ECO:0000256" key="17">
    <source>
        <dbReference type="ARBA" id="ARBA00023014"/>
    </source>
</evidence>
<comment type="caution">
    <text evidence="25">The sequence shown here is derived from an EMBL/GenBank/DDBJ whole genome shotgun (WGS) entry which is preliminary data.</text>
</comment>
<keyword evidence="12" id="KW-0001">2Fe-2S</keyword>
<dbReference type="NCBIfam" id="NF009051">
    <property type="entry name" value="PRK12385.1"/>
    <property type="match status" value="1"/>
</dbReference>
<evidence type="ECO:0000313" key="25">
    <source>
        <dbReference type="EMBL" id="NMT65143.1"/>
    </source>
</evidence>
<dbReference type="InterPro" id="IPR012675">
    <property type="entry name" value="Beta-grasp_dom_sf"/>
</dbReference>
<keyword evidence="10" id="KW-0997">Cell inner membrane</keyword>
<organism evidence="25 26">
    <name type="scientific">Marinobacter orientalis</name>
    <dbReference type="NCBI Taxonomy" id="1928859"/>
    <lineage>
        <taxon>Bacteria</taxon>
        <taxon>Pseudomonadati</taxon>
        <taxon>Pseudomonadota</taxon>
        <taxon>Gammaproteobacteria</taxon>
        <taxon>Pseudomonadales</taxon>
        <taxon>Marinobacteraceae</taxon>
        <taxon>Marinobacter</taxon>
    </lineage>
</organism>
<dbReference type="PROSITE" id="PS00198">
    <property type="entry name" value="4FE4S_FER_1"/>
    <property type="match status" value="1"/>
</dbReference>
<evidence type="ECO:0000256" key="6">
    <source>
        <dbReference type="ARBA" id="ARBA00012792"/>
    </source>
</evidence>
<evidence type="ECO:0000256" key="12">
    <source>
        <dbReference type="ARBA" id="ARBA00022714"/>
    </source>
</evidence>
<evidence type="ECO:0000256" key="4">
    <source>
        <dbReference type="ARBA" id="ARBA00004533"/>
    </source>
</evidence>
<comment type="subcellular location">
    <subcellularLocation>
        <location evidence="4">Cell inner membrane</location>
    </subcellularLocation>
    <subcellularLocation>
        <location evidence="3">Membrane</location>
        <topology evidence="3">Peripheral membrane protein</topology>
    </subcellularLocation>
</comment>
<dbReference type="Gene3D" id="1.10.1060.10">
    <property type="entry name" value="Alpha-helical ferredoxin"/>
    <property type="match status" value="1"/>
</dbReference>
<proteinExistence type="inferred from homology"/>
<evidence type="ECO:0000256" key="3">
    <source>
        <dbReference type="ARBA" id="ARBA00004170"/>
    </source>
</evidence>
<evidence type="ECO:0000256" key="5">
    <source>
        <dbReference type="ARBA" id="ARBA00009433"/>
    </source>
</evidence>
<dbReference type="GO" id="GO:0051539">
    <property type="term" value="F:4 iron, 4 sulfur cluster binding"/>
    <property type="evidence" value="ECO:0007669"/>
    <property type="project" value="UniProtKB-KW"/>
</dbReference>
<dbReference type="OrthoDB" id="9804391at2"/>
<accession>A0A7Y0RF95</accession>
<evidence type="ECO:0000256" key="18">
    <source>
        <dbReference type="ARBA" id="ARBA00023136"/>
    </source>
</evidence>
<comment type="subunit">
    <text evidence="22">Part of an enzyme complex containing three subunits: a flavoprotein (frdA), an iron-sulfur protein (frdB), and diheme cytochrome b (frdC).</text>
</comment>
<dbReference type="SUPFAM" id="SSF54292">
    <property type="entry name" value="2Fe-2S ferredoxin-like"/>
    <property type="match status" value="1"/>
</dbReference>
<dbReference type="PROSITE" id="PS51379">
    <property type="entry name" value="4FE4S_FER_2"/>
    <property type="match status" value="1"/>
</dbReference>
<dbReference type="GO" id="GO:0051538">
    <property type="term" value="F:3 iron, 4 sulfur cluster binding"/>
    <property type="evidence" value="ECO:0007669"/>
    <property type="project" value="UniProtKB-KW"/>
</dbReference>
<dbReference type="SUPFAM" id="SSF46548">
    <property type="entry name" value="alpha-helical ferredoxin"/>
    <property type="match status" value="1"/>
</dbReference>
<reference evidence="25 26" key="1">
    <citation type="submission" date="2020-04" db="EMBL/GenBank/DDBJ databases">
        <title>Marinobacter oceani sp. nov., isolated from marine solar saltern.</title>
        <authorList>
            <person name="Chen X.-Y."/>
        </authorList>
    </citation>
    <scope>NUCLEOTIDE SEQUENCE [LARGE SCALE GENOMIC DNA]</scope>
    <source>
        <strain evidence="25 26">W62</strain>
    </source>
</reference>
<evidence type="ECO:0000256" key="7">
    <source>
        <dbReference type="ARBA" id="ARBA00022448"/>
    </source>
</evidence>
<evidence type="ECO:0000256" key="1">
    <source>
        <dbReference type="ARBA" id="ARBA00001927"/>
    </source>
</evidence>
<dbReference type="GO" id="GO:0006099">
    <property type="term" value="P:tricarboxylic acid cycle"/>
    <property type="evidence" value="ECO:0007669"/>
    <property type="project" value="UniProtKB-KW"/>
</dbReference>
<dbReference type="PANTHER" id="PTHR43551">
    <property type="entry name" value="FUMARATE REDUCTASE IRON-SULFUR SUBUNIT"/>
    <property type="match status" value="1"/>
</dbReference>
<evidence type="ECO:0000256" key="23">
    <source>
        <dbReference type="SAM" id="MobiDB-lite"/>
    </source>
</evidence>
<evidence type="ECO:0000256" key="9">
    <source>
        <dbReference type="ARBA" id="ARBA00022485"/>
    </source>
</evidence>
<keyword evidence="18" id="KW-0472">Membrane</keyword>